<keyword evidence="2" id="KW-0949">S-adenosyl-L-methionine</keyword>
<dbReference type="NCBIfam" id="TIGR04085">
    <property type="entry name" value="rSAM_more_4Fe4S"/>
    <property type="match status" value="1"/>
</dbReference>
<dbReference type="InterPro" id="IPR058240">
    <property type="entry name" value="rSAM_sf"/>
</dbReference>
<dbReference type="PANTHER" id="PTHR43273">
    <property type="entry name" value="ANAEROBIC SULFATASE-MATURATING ENZYME HOMOLOG ASLB-RELATED"/>
    <property type="match status" value="1"/>
</dbReference>
<keyword evidence="5" id="KW-0411">Iron-sulfur</keyword>
<dbReference type="NCBIfam" id="TIGR04084">
    <property type="entry name" value="rSAM_AF0577"/>
    <property type="match status" value="1"/>
</dbReference>
<feature type="domain" description="Radical SAM core" evidence="6">
    <location>
        <begin position="6"/>
        <end position="169"/>
    </location>
</feature>
<dbReference type="InterPro" id="IPR013785">
    <property type="entry name" value="Aldolase_TIM"/>
</dbReference>
<dbReference type="SFLD" id="SFLDG01104">
    <property type="entry name" value="Uncharacterised_Radical_SAM_Su"/>
    <property type="match status" value="1"/>
</dbReference>
<gene>
    <name evidence="7" type="ORF">E2N92_05285</name>
</gene>
<proteinExistence type="predicted"/>
<name>A0A8G1A1X2_9EURY</name>
<reference evidence="7" key="2">
    <citation type="submission" date="2019-03" db="EMBL/GenBank/DDBJ databases">
        <authorList>
            <person name="Chen S.-C."/>
            <person name="Wu S.-Y."/>
            <person name="Lai M.-C."/>
        </authorList>
    </citation>
    <scope>NUCLEOTIDE SEQUENCE</scope>
    <source>
        <strain evidence="7">ML15</strain>
    </source>
</reference>
<dbReference type="GO" id="GO:0016491">
    <property type="term" value="F:oxidoreductase activity"/>
    <property type="evidence" value="ECO:0007669"/>
    <property type="project" value="InterPro"/>
</dbReference>
<dbReference type="SFLD" id="SFLDS00029">
    <property type="entry name" value="Radical_SAM"/>
    <property type="match status" value="1"/>
</dbReference>
<evidence type="ECO:0000256" key="1">
    <source>
        <dbReference type="ARBA" id="ARBA00001966"/>
    </source>
</evidence>
<dbReference type="RefSeq" id="WP_220682650.1">
    <property type="nucleotide sequence ID" value="NZ_CP037968.1"/>
</dbReference>
<dbReference type="GO" id="GO:0051536">
    <property type="term" value="F:iron-sulfur cluster binding"/>
    <property type="evidence" value="ECO:0007669"/>
    <property type="project" value="UniProtKB-KW"/>
</dbReference>
<accession>A0A8G1A1X2</accession>
<evidence type="ECO:0000313" key="8">
    <source>
        <dbReference type="Proteomes" id="UP000826709"/>
    </source>
</evidence>
<evidence type="ECO:0000256" key="2">
    <source>
        <dbReference type="ARBA" id="ARBA00022691"/>
    </source>
</evidence>
<evidence type="ECO:0000259" key="6">
    <source>
        <dbReference type="Pfam" id="PF04055"/>
    </source>
</evidence>
<dbReference type="PANTHER" id="PTHR43273:SF2">
    <property type="entry name" value="RADICAL SAM CORE DOMAIN-CONTAINING PROTEIN"/>
    <property type="match status" value="1"/>
</dbReference>
<dbReference type="Pfam" id="PF04055">
    <property type="entry name" value="Radical_SAM"/>
    <property type="match status" value="1"/>
</dbReference>
<dbReference type="InterPro" id="IPR007197">
    <property type="entry name" value="rSAM"/>
</dbReference>
<reference evidence="7" key="1">
    <citation type="journal article" date="2005" name="Int. J. Syst. Evol. Microbiol.">
        <title>Methanofollis formosanus sp. nov., isolated from a fish pond.</title>
        <authorList>
            <person name="Wu S.Y."/>
            <person name="Chen S.C."/>
            <person name="Lai M.C."/>
        </authorList>
    </citation>
    <scope>NUCLEOTIDE SEQUENCE</scope>
    <source>
        <strain evidence="7">ML15</strain>
    </source>
</reference>
<dbReference type="SUPFAM" id="SSF102114">
    <property type="entry name" value="Radical SAM enzymes"/>
    <property type="match status" value="1"/>
</dbReference>
<dbReference type="GO" id="GO:0046872">
    <property type="term" value="F:metal ion binding"/>
    <property type="evidence" value="ECO:0007669"/>
    <property type="project" value="UniProtKB-KW"/>
</dbReference>
<organism evidence="7 8">
    <name type="scientific">Methanofollis formosanus</name>
    <dbReference type="NCBI Taxonomy" id="299308"/>
    <lineage>
        <taxon>Archaea</taxon>
        <taxon>Methanobacteriati</taxon>
        <taxon>Methanobacteriota</taxon>
        <taxon>Stenosarchaea group</taxon>
        <taxon>Methanomicrobia</taxon>
        <taxon>Methanomicrobiales</taxon>
        <taxon>Methanomicrobiaceae</taxon>
        <taxon>Methanofollis</taxon>
    </lineage>
</organism>
<protein>
    <submittedName>
        <fullName evidence="7">TIGR04084 family radical SAM/SPASM domain-containing protein</fullName>
    </submittedName>
</protein>
<keyword evidence="4" id="KW-0408">Iron</keyword>
<dbReference type="InterPro" id="IPR023819">
    <property type="entry name" value="Pep-mod_rSAM_AF0577"/>
</dbReference>
<dbReference type="Proteomes" id="UP000826709">
    <property type="component" value="Chromosome"/>
</dbReference>
<evidence type="ECO:0000256" key="3">
    <source>
        <dbReference type="ARBA" id="ARBA00022723"/>
    </source>
</evidence>
<dbReference type="InterPro" id="IPR023867">
    <property type="entry name" value="Sulphatase_maturase_rSAM"/>
</dbReference>
<dbReference type="InterPro" id="IPR023885">
    <property type="entry name" value="4Fe4S-binding_SPASM_dom"/>
</dbReference>
<evidence type="ECO:0000313" key="7">
    <source>
        <dbReference type="EMBL" id="QYZ78879.1"/>
    </source>
</evidence>
<dbReference type="OrthoDB" id="30736at2157"/>
<evidence type="ECO:0000256" key="4">
    <source>
        <dbReference type="ARBA" id="ARBA00023004"/>
    </source>
</evidence>
<evidence type="ECO:0000256" key="5">
    <source>
        <dbReference type="ARBA" id="ARBA00023014"/>
    </source>
</evidence>
<dbReference type="AlphaFoldDB" id="A0A8G1A1X2"/>
<dbReference type="SFLD" id="SFLDG01067">
    <property type="entry name" value="SPASM/twitch_domain_containing"/>
    <property type="match status" value="1"/>
</dbReference>
<comment type="cofactor">
    <cofactor evidence="1">
        <name>[4Fe-4S] cluster</name>
        <dbReference type="ChEBI" id="CHEBI:49883"/>
    </cofactor>
</comment>
<keyword evidence="8" id="KW-1185">Reference proteome</keyword>
<dbReference type="EMBL" id="CP037968">
    <property type="protein sequence ID" value="QYZ78879.1"/>
    <property type="molecule type" value="Genomic_DNA"/>
</dbReference>
<dbReference type="Gene3D" id="3.20.20.70">
    <property type="entry name" value="Aldolase class I"/>
    <property type="match status" value="1"/>
</dbReference>
<keyword evidence="3" id="KW-0479">Metal-binding</keyword>
<dbReference type="CDD" id="cd01335">
    <property type="entry name" value="Radical_SAM"/>
    <property type="match status" value="1"/>
</dbReference>
<dbReference type="KEGG" id="mfk:E2N92_05285"/>
<sequence length="372" mass="41895">MYYHLILTDACNLCCSYCRAKDFEESDPFGEGVTFDEDVPPELSFDLNHLYRFLAEDPEAVLTFYGGEPLMRLDLVREVMDHAPVGRFMLQTNAMLLDRLEPEYRNRFSTILVSIDGPEPLTDAHRGRGVYRRVTENVRVLLDGGYTGELIARMTVTEETDIEEAVLHLAENSDHSFSSVHWQIDANFWGDYSKRDFGRWAASSYNPGIRRLAARWVARMREDGTVPKWYPFLGVTADLLLGRESGLRCGCGYANYAVMTDGTIIPCPCMVGMKEWYLGHVAETRPQDLRRVPVGGACTTCDLAGFCGGRCLYSNVLNPWPAEGRRLVCGTVRNLRDAVVSVLPEVRALIRGGVVTLDDFAFERYNGCEIIP</sequence>